<evidence type="ECO:0000256" key="2">
    <source>
        <dbReference type="SAM" id="MobiDB-lite"/>
    </source>
</evidence>
<keyword evidence="4" id="KW-1185">Reference proteome</keyword>
<reference evidence="3 4" key="1">
    <citation type="submission" date="2024-01" db="EMBL/GenBank/DDBJ databases">
        <title>The complete chloroplast genome sequence of Lithospermum erythrorhizon: insights into the phylogenetic relationship among Boraginaceae species and the maternal lineages of purple gromwells.</title>
        <authorList>
            <person name="Okada T."/>
            <person name="Watanabe K."/>
        </authorList>
    </citation>
    <scope>NUCLEOTIDE SEQUENCE [LARGE SCALE GENOMIC DNA]</scope>
</reference>
<sequence length="475" mass="52316">MTIICSESSSTTPPWVESIETLINPTGGDKEGVHVDSQPLEAENEVGEKKDGESGRISGEVEVVRPSVKDTSCETSYKSARTHSSIEPTVAEVLAGLKKTRVVTKKEVRLKKRENQVSDDDVVIVSSTASRRRTRSCAVALEKKKTTLGLGGEDVDNSVEPSEVIDLEEMERKAEKNKRVKKGKGKAKRPSEVHVSGFASKKRRGVVISDPKSPVRRDMFVVDDAAESYEEGITKSLREREVPIYGTYNNQKYIDILQDAEVLSILSDIGPHWPQLVKEFVCNVSEEIADPASSMFHKLGDIVRELTGKAFTVCPSKGQLQASACSSLSKGDSLGEDAKSLTISDKLMKGKHVIDVEFNAADHTEPVLEGEAAEILIKAYEEEKLRLEAKIQVKKVRVSELQEKIQALKTYVPPTINDPTVTLYSIPTTTESVAKTVGSAMSFFSSSGYTFLCFRPTVKTVWLRVVLHLQGDWVD</sequence>
<proteinExistence type="predicted"/>
<keyword evidence="1" id="KW-0175">Coiled coil</keyword>
<feature type="compositionally biased region" description="Basic residues" evidence="2">
    <location>
        <begin position="175"/>
        <end position="188"/>
    </location>
</feature>
<feature type="region of interest" description="Disordered" evidence="2">
    <location>
        <begin position="172"/>
        <end position="194"/>
    </location>
</feature>
<organism evidence="3 4">
    <name type="scientific">Lithospermum erythrorhizon</name>
    <name type="common">Purple gromwell</name>
    <name type="synonym">Lithospermum officinale var. erythrorhizon</name>
    <dbReference type="NCBI Taxonomy" id="34254"/>
    <lineage>
        <taxon>Eukaryota</taxon>
        <taxon>Viridiplantae</taxon>
        <taxon>Streptophyta</taxon>
        <taxon>Embryophyta</taxon>
        <taxon>Tracheophyta</taxon>
        <taxon>Spermatophyta</taxon>
        <taxon>Magnoliopsida</taxon>
        <taxon>eudicotyledons</taxon>
        <taxon>Gunneridae</taxon>
        <taxon>Pentapetalae</taxon>
        <taxon>asterids</taxon>
        <taxon>lamiids</taxon>
        <taxon>Boraginales</taxon>
        <taxon>Boraginaceae</taxon>
        <taxon>Boraginoideae</taxon>
        <taxon>Lithospermeae</taxon>
        <taxon>Lithospermum</taxon>
    </lineage>
</organism>
<evidence type="ECO:0000313" key="3">
    <source>
        <dbReference type="EMBL" id="GAA0174884.1"/>
    </source>
</evidence>
<gene>
    <name evidence="3" type="ORF">LIER_28175</name>
</gene>
<name>A0AAV3REP7_LITER</name>
<comment type="caution">
    <text evidence="3">The sequence shown here is derived from an EMBL/GenBank/DDBJ whole genome shotgun (WGS) entry which is preliminary data.</text>
</comment>
<accession>A0AAV3REP7</accession>
<dbReference type="EMBL" id="BAABME010009289">
    <property type="protein sequence ID" value="GAA0174884.1"/>
    <property type="molecule type" value="Genomic_DNA"/>
</dbReference>
<evidence type="ECO:0000313" key="4">
    <source>
        <dbReference type="Proteomes" id="UP001454036"/>
    </source>
</evidence>
<dbReference type="AlphaFoldDB" id="A0AAV3REP7"/>
<protein>
    <submittedName>
        <fullName evidence="3">Uncharacterized protein</fullName>
    </submittedName>
</protein>
<evidence type="ECO:0000256" key="1">
    <source>
        <dbReference type="SAM" id="Coils"/>
    </source>
</evidence>
<feature type="coiled-coil region" evidence="1">
    <location>
        <begin position="370"/>
        <end position="404"/>
    </location>
</feature>
<dbReference type="Proteomes" id="UP001454036">
    <property type="component" value="Unassembled WGS sequence"/>
</dbReference>